<evidence type="ECO:0000313" key="1">
    <source>
        <dbReference type="EMBL" id="PSL22956.1"/>
    </source>
</evidence>
<comment type="caution">
    <text evidence="1">The sequence shown here is derived from an EMBL/GenBank/DDBJ whole genome shotgun (WGS) entry which is preliminary data.</text>
</comment>
<evidence type="ECO:0000313" key="2">
    <source>
        <dbReference type="Proteomes" id="UP000241964"/>
    </source>
</evidence>
<name>A0A2P8FMM7_9BACT</name>
<reference evidence="1 2" key="1">
    <citation type="submission" date="2018-03" db="EMBL/GenBank/DDBJ databases">
        <title>Genomic Encyclopedia of Archaeal and Bacterial Type Strains, Phase II (KMG-II): from individual species to whole genera.</title>
        <authorList>
            <person name="Goeker M."/>
        </authorList>
    </citation>
    <scope>NUCLEOTIDE SEQUENCE [LARGE SCALE GENOMIC DNA]</scope>
    <source>
        <strain evidence="1 2">DSM 29057</strain>
    </source>
</reference>
<dbReference type="AlphaFoldDB" id="A0A2P8FMM7"/>
<sequence>MPGDRTWAPGCLVLVQRFARVYRVHNCKKAFFAFDGTLLTLKYQLINNHL</sequence>
<protein>
    <submittedName>
        <fullName evidence="1">Uncharacterized protein</fullName>
    </submittedName>
</protein>
<organism evidence="1 2">
    <name type="scientific">Dyadobacter jiangsuensis</name>
    <dbReference type="NCBI Taxonomy" id="1591085"/>
    <lineage>
        <taxon>Bacteria</taxon>
        <taxon>Pseudomonadati</taxon>
        <taxon>Bacteroidota</taxon>
        <taxon>Cytophagia</taxon>
        <taxon>Cytophagales</taxon>
        <taxon>Spirosomataceae</taxon>
        <taxon>Dyadobacter</taxon>
    </lineage>
</organism>
<dbReference type="Proteomes" id="UP000241964">
    <property type="component" value="Unassembled WGS sequence"/>
</dbReference>
<accession>A0A2P8FMM7</accession>
<dbReference type="EMBL" id="PYAS01000018">
    <property type="protein sequence ID" value="PSL22956.1"/>
    <property type="molecule type" value="Genomic_DNA"/>
</dbReference>
<proteinExistence type="predicted"/>
<keyword evidence="2" id="KW-1185">Reference proteome</keyword>
<gene>
    <name evidence="1" type="ORF">CLV60_11888</name>
</gene>